<evidence type="ECO:0000256" key="3">
    <source>
        <dbReference type="ARBA" id="ARBA00022527"/>
    </source>
</evidence>
<evidence type="ECO:0000256" key="4">
    <source>
        <dbReference type="ARBA" id="ARBA00022679"/>
    </source>
</evidence>
<comment type="catalytic activity">
    <reaction evidence="9">
        <text>L-seryl-[protein] + ATP = O-phospho-L-seryl-[protein] + ADP + H(+)</text>
        <dbReference type="Rhea" id="RHEA:17989"/>
        <dbReference type="Rhea" id="RHEA-COMP:9863"/>
        <dbReference type="Rhea" id="RHEA-COMP:11604"/>
        <dbReference type="ChEBI" id="CHEBI:15378"/>
        <dbReference type="ChEBI" id="CHEBI:29999"/>
        <dbReference type="ChEBI" id="CHEBI:30616"/>
        <dbReference type="ChEBI" id="CHEBI:83421"/>
        <dbReference type="ChEBI" id="CHEBI:456216"/>
        <dbReference type="EC" id="2.7.11.1"/>
    </reaction>
</comment>
<dbReference type="PROSITE" id="PS50011">
    <property type="entry name" value="PROTEIN_KINASE_DOM"/>
    <property type="match status" value="1"/>
</dbReference>
<feature type="region of interest" description="Disordered" evidence="11">
    <location>
        <begin position="1"/>
        <end position="24"/>
    </location>
</feature>
<dbReference type="Pfam" id="PF07714">
    <property type="entry name" value="PK_Tyr_Ser-Thr"/>
    <property type="match status" value="1"/>
</dbReference>
<dbReference type="InterPro" id="IPR055164">
    <property type="entry name" value="EDR1/CTR1/ARMC3-like_pept-like"/>
</dbReference>
<dbReference type="InterPro" id="IPR001245">
    <property type="entry name" value="Ser-Thr/Tyr_kinase_cat_dom"/>
</dbReference>
<dbReference type="Pfam" id="PF14381">
    <property type="entry name" value="EDR1_CTR1_ARMC3_pept"/>
    <property type="match status" value="1"/>
</dbReference>
<dbReference type="Proteomes" id="UP000298652">
    <property type="component" value="Chromosome 1"/>
</dbReference>
<keyword evidence="6" id="KW-0418">Kinase</keyword>
<dbReference type="InterPro" id="IPR050167">
    <property type="entry name" value="Ser_Thr_protein_kinase"/>
</dbReference>
<dbReference type="GO" id="GO:0004674">
    <property type="term" value="F:protein serine/threonine kinase activity"/>
    <property type="evidence" value="ECO:0007669"/>
    <property type="project" value="UniProtKB-KW"/>
</dbReference>
<evidence type="ECO:0000313" key="13">
    <source>
        <dbReference type="EMBL" id="TKW37038.1"/>
    </source>
</evidence>
<dbReference type="GO" id="GO:0005737">
    <property type="term" value="C:cytoplasm"/>
    <property type="evidence" value="ECO:0007669"/>
    <property type="project" value="TreeGrafter"/>
</dbReference>
<keyword evidence="4" id="KW-0808">Transferase</keyword>
<evidence type="ECO:0000256" key="11">
    <source>
        <dbReference type="SAM" id="MobiDB-lite"/>
    </source>
</evidence>
<keyword evidence="14" id="KW-1185">Reference proteome</keyword>
<dbReference type="PANTHER" id="PTHR23257:SF821">
    <property type="entry name" value="ATP BINDING PROTEIN"/>
    <property type="match status" value="1"/>
</dbReference>
<dbReference type="SMART" id="SM00220">
    <property type="entry name" value="S_TKc"/>
    <property type="match status" value="1"/>
</dbReference>
<evidence type="ECO:0000256" key="7">
    <source>
        <dbReference type="ARBA" id="ARBA00022840"/>
    </source>
</evidence>
<proteinExistence type="inferred from homology"/>
<dbReference type="Gene3D" id="1.10.510.10">
    <property type="entry name" value="Transferase(Phosphotransferase) domain 1"/>
    <property type="match status" value="1"/>
</dbReference>
<dbReference type="PANTHER" id="PTHR23257">
    <property type="entry name" value="SERINE-THREONINE PROTEIN KINASE"/>
    <property type="match status" value="1"/>
</dbReference>
<keyword evidence="7 10" id="KW-0067">ATP-binding</keyword>
<comment type="catalytic activity">
    <reaction evidence="8">
        <text>L-threonyl-[protein] + ATP = O-phospho-L-threonyl-[protein] + ADP + H(+)</text>
        <dbReference type="Rhea" id="RHEA:46608"/>
        <dbReference type="Rhea" id="RHEA-COMP:11060"/>
        <dbReference type="Rhea" id="RHEA-COMP:11605"/>
        <dbReference type="ChEBI" id="CHEBI:15378"/>
        <dbReference type="ChEBI" id="CHEBI:30013"/>
        <dbReference type="ChEBI" id="CHEBI:30616"/>
        <dbReference type="ChEBI" id="CHEBI:61977"/>
        <dbReference type="ChEBI" id="CHEBI:456216"/>
        <dbReference type="EC" id="2.7.11.1"/>
    </reaction>
</comment>
<dbReference type="SUPFAM" id="SSF56112">
    <property type="entry name" value="Protein kinase-like (PK-like)"/>
    <property type="match status" value="1"/>
</dbReference>
<evidence type="ECO:0000313" key="14">
    <source>
        <dbReference type="Proteomes" id="UP000298652"/>
    </source>
</evidence>
<feature type="binding site" evidence="10">
    <location>
        <position position="529"/>
    </location>
    <ligand>
        <name>ATP</name>
        <dbReference type="ChEBI" id="CHEBI:30616"/>
    </ligand>
</feature>
<feature type="region of interest" description="Disordered" evidence="11">
    <location>
        <begin position="268"/>
        <end position="299"/>
    </location>
</feature>
<name>A0A4U6W3H9_SETVI</name>
<reference evidence="13" key="1">
    <citation type="submission" date="2019-03" db="EMBL/GenBank/DDBJ databases">
        <title>WGS assembly of Setaria viridis.</title>
        <authorList>
            <person name="Huang P."/>
            <person name="Jenkins J."/>
            <person name="Grimwood J."/>
            <person name="Barry K."/>
            <person name="Healey A."/>
            <person name="Mamidi S."/>
            <person name="Sreedasyam A."/>
            <person name="Shu S."/>
            <person name="Feldman M."/>
            <person name="Wu J."/>
            <person name="Yu Y."/>
            <person name="Chen C."/>
            <person name="Johnson J."/>
            <person name="Rokhsar D."/>
            <person name="Baxter I."/>
            <person name="Schmutz J."/>
            <person name="Brutnell T."/>
            <person name="Kellogg E."/>
        </authorList>
    </citation>
    <scope>NUCLEOTIDE SEQUENCE [LARGE SCALE GENOMIC DNA]</scope>
</reference>
<feature type="compositionally biased region" description="Polar residues" evidence="11">
    <location>
        <begin position="388"/>
        <end position="407"/>
    </location>
</feature>
<feature type="region of interest" description="Disordered" evidence="11">
    <location>
        <begin position="386"/>
        <end position="423"/>
    </location>
</feature>
<comment type="similarity">
    <text evidence="1">Belongs to the protein kinase superfamily. TKL Ser/Thr protein kinase family. RAF subfamily.</text>
</comment>
<evidence type="ECO:0000256" key="1">
    <source>
        <dbReference type="ARBA" id="ARBA00010507"/>
    </source>
</evidence>
<dbReference type="GO" id="GO:0007165">
    <property type="term" value="P:signal transduction"/>
    <property type="evidence" value="ECO:0007669"/>
    <property type="project" value="TreeGrafter"/>
</dbReference>
<feature type="domain" description="Protein kinase" evidence="12">
    <location>
        <begin position="502"/>
        <end position="757"/>
    </location>
</feature>
<evidence type="ECO:0000259" key="12">
    <source>
        <dbReference type="PROSITE" id="PS50011"/>
    </source>
</evidence>
<feature type="region of interest" description="Disordered" evidence="11">
    <location>
        <begin position="343"/>
        <end position="374"/>
    </location>
</feature>
<dbReference type="InterPro" id="IPR008271">
    <property type="entry name" value="Ser/Thr_kinase_AS"/>
</dbReference>
<evidence type="ECO:0000256" key="6">
    <source>
        <dbReference type="ARBA" id="ARBA00022777"/>
    </source>
</evidence>
<dbReference type="PRINTS" id="PR00109">
    <property type="entry name" value="TYRKINASE"/>
</dbReference>
<gene>
    <name evidence="13" type="ORF">SEVIR_1G021400v2</name>
</gene>
<dbReference type="AlphaFoldDB" id="A0A4U6W3H9"/>
<evidence type="ECO:0000256" key="10">
    <source>
        <dbReference type="PROSITE-ProRule" id="PRU10141"/>
    </source>
</evidence>
<dbReference type="FunFam" id="3.30.200.20:FF:000060">
    <property type="entry name" value="Serine/threonine-protein kinase isoform 1"/>
    <property type="match status" value="1"/>
</dbReference>
<keyword evidence="5 10" id="KW-0547">Nucleotide-binding</keyword>
<evidence type="ECO:0000256" key="5">
    <source>
        <dbReference type="ARBA" id="ARBA00022741"/>
    </source>
</evidence>
<dbReference type="EMBL" id="CM016552">
    <property type="protein sequence ID" value="TKW37038.1"/>
    <property type="molecule type" value="Genomic_DNA"/>
</dbReference>
<dbReference type="PROSITE" id="PS00108">
    <property type="entry name" value="PROTEIN_KINASE_ST"/>
    <property type="match status" value="1"/>
</dbReference>
<dbReference type="Gramene" id="TKW37038">
    <property type="protein sequence ID" value="TKW37038"/>
    <property type="gene ID" value="SEVIR_1G021400v2"/>
</dbReference>
<dbReference type="EC" id="2.7.11.1" evidence="2"/>
<dbReference type="InterPro" id="IPR000719">
    <property type="entry name" value="Prot_kinase_dom"/>
</dbReference>
<protein>
    <recommendedName>
        <fullName evidence="2">non-specific serine/threonine protein kinase</fullName>
        <ecNumber evidence="2">2.7.11.1</ecNumber>
    </recommendedName>
</protein>
<evidence type="ECO:0000256" key="9">
    <source>
        <dbReference type="ARBA" id="ARBA00048679"/>
    </source>
</evidence>
<feature type="compositionally biased region" description="Polar residues" evidence="11">
    <location>
        <begin position="11"/>
        <end position="21"/>
    </location>
</feature>
<dbReference type="CDD" id="cd13999">
    <property type="entry name" value="STKc_MAP3K-like"/>
    <property type="match status" value="1"/>
</dbReference>
<dbReference type="GO" id="GO:0005524">
    <property type="term" value="F:ATP binding"/>
    <property type="evidence" value="ECO:0007669"/>
    <property type="project" value="UniProtKB-UniRule"/>
</dbReference>
<organism evidence="13 14">
    <name type="scientific">Setaria viridis</name>
    <name type="common">Green bristlegrass</name>
    <name type="synonym">Setaria italica subsp. viridis</name>
    <dbReference type="NCBI Taxonomy" id="4556"/>
    <lineage>
        <taxon>Eukaryota</taxon>
        <taxon>Viridiplantae</taxon>
        <taxon>Streptophyta</taxon>
        <taxon>Embryophyta</taxon>
        <taxon>Tracheophyta</taxon>
        <taxon>Spermatophyta</taxon>
        <taxon>Magnoliopsida</taxon>
        <taxon>Liliopsida</taxon>
        <taxon>Poales</taxon>
        <taxon>Poaceae</taxon>
        <taxon>PACMAD clade</taxon>
        <taxon>Panicoideae</taxon>
        <taxon>Panicodae</taxon>
        <taxon>Paniceae</taxon>
        <taxon>Cenchrinae</taxon>
        <taxon>Setaria</taxon>
    </lineage>
</organism>
<dbReference type="InterPro" id="IPR017441">
    <property type="entry name" value="Protein_kinase_ATP_BS"/>
</dbReference>
<accession>A0A4U6W3H9</accession>
<dbReference type="InterPro" id="IPR011009">
    <property type="entry name" value="Kinase-like_dom_sf"/>
</dbReference>
<dbReference type="Gene3D" id="3.30.200.20">
    <property type="entry name" value="Phosphorylase Kinase, domain 1"/>
    <property type="match status" value="1"/>
</dbReference>
<dbReference type="PROSITE" id="PS00107">
    <property type="entry name" value="PROTEIN_KINASE_ATP"/>
    <property type="match status" value="1"/>
</dbReference>
<keyword evidence="3" id="KW-0723">Serine/threonine-protein kinase</keyword>
<sequence length="758" mass="84651">MDDLPGDEGRSQTQSSDSNWPSHLDHKVQSLSLTKQEKNLDSSLYCREAGHSLQAAQTLWSTGSLSGPIPNGFYSIIPEKRLKERFDTIPSPDDLYSLGIEGFKAEIILVDIERDKKISALKQLCTALVKGLNSNPAAIIKKVAGLVSDFYKRPNPHLSPARTSSEDLSHFLENRGVQLLGHIRHGSCRPRAILFKVLADSVGIDSKLLVGIPNEEPHGYDDSSKHMSVVVMLKSAEFLVDLMRFPGQLVPFSSKAVITSHISAAGESDSVDYDSCDSPLEPNSPLCAQRQEQDDSNRSFKVPSLRNIMLKSTNSMEGKMRCSSHSDPNVANAFCGRSRKKIVDEHQRTASSSPEHPLSRVRGRSMLGDRQYGNSVAVSRAVRAMSESMRQNRLSRGQNDGSLGPSNDSHKHETAGDSNDDEVSIRRPSALEGLRRQINSQKAVSLPSSPHRSSILASDLRGPSDFTEADLMSTWNKVLQSSPFLNKPLLPYEEWCIEFSEITVGIRVGVGFFGEVFRGLWNGTDVAIKVFLEQDLTPENMKDFCNEISILSRVRHPNVILFLGACMKPPHLSLVTEYMELGSLYSLIHSKTHKIKLHWKRRLKMLRDICRGLMCMHRLKIVHRDLKSANCLVNKYWTVKICDFGLSRIMSDLSMDDNSSAGTPEWMAPELIRNEPFTEKCDIFSFGVIMWELCTLSRPWEGIPPVQIVYSVANDGARLEIPDGPLGSLIADCWAEPERRPSCQEILTRLLDCEYTLC</sequence>
<evidence type="ECO:0000256" key="8">
    <source>
        <dbReference type="ARBA" id="ARBA00047899"/>
    </source>
</evidence>
<evidence type="ECO:0000256" key="2">
    <source>
        <dbReference type="ARBA" id="ARBA00012513"/>
    </source>
</evidence>